<sequence length="245" mass="27125">MHKLLMSIFLAACVAAEPMLGSLHPLEGFDCSTTDNHIYSCFLVKTYVALDKAARSGDIKIIDGVTFIREAPMERTARILQKSEHEILSELPQDDNERVIKLGKMLYTSIISFLKSHSLKLTMHDVPISRALEEGRLKLKKTLIPLIAGIKAVTVLPIVGFISVMAMKAFMTAKIALLAIGSMLLYKLFYNNNMVKSPQYGYYDNGSAGWSNGSPIQGTYRRSLPQEADAQKLAYSAYVPTTVSN</sequence>
<evidence type="ECO:0000313" key="3">
    <source>
        <dbReference type="Proteomes" id="UP000515204"/>
    </source>
</evidence>
<dbReference type="Proteomes" id="UP000515204">
    <property type="component" value="Unplaced"/>
</dbReference>
<keyword evidence="2" id="KW-0732">Signal</keyword>
<feature type="transmembrane region" description="Helical" evidence="1">
    <location>
        <begin position="169"/>
        <end position="189"/>
    </location>
</feature>
<dbReference type="RefSeq" id="XP_014475617.1">
    <property type="nucleotide sequence ID" value="XM_014620131.1"/>
</dbReference>
<evidence type="ECO:0000256" key="1">
    <source>
        <dbReference type="SAM" id="Phobius"/>
    </source>
</evidence>
<dbReference type="KEGG" id="dqu:106744948"/>
<dbReference type="PANTHER" id="PTHR21879">
    <property type="entry name" value="FI03362P-RELATED-RELATED"/>
    <property type="match status" value="1"/>
</dbReference>
<keyword evidence="1" id="KW-1133">Transmembrane helix</keyword>
<dbReference type="InterPro" id="IPR012464">
    <property type="entry name" value="DUF1676"/>
</dbReference>
<feature type="transmembrane region" description="Helical" evidence="1">
    <location>
        <begin position="143"/>
        <end position="163"/>
    </location>
</feature>
<dbReference type="GO" id="GO:0016020">
    <property type="term" value="C:membrane"/>
    <property type="evidence" value="ECO:0007669"/>
    <property type="project" value="TreeGrafter"/>
</dbReference>
<evidence type="ECO:0000313" key="4">
    <source>
        <dbReference type="RefSeq" id="XP_014475617.1"/>
    </source>
</evidence>
<keyword evidence="3" id="KW-1185">Reference proteome</keyword>
<dbReference type="CTD" id="40770"/>
<feature type="chain" id="PRO_5027820720" evidence="2">
    <location>
        <begin position="17"/>
        <end position="245"/>
    </location>
</feature>
<protein>
    <submittedName>
        <fullName evidence="4">Uncharacterized protein LOC106744948</fullName>
    </submittedName>
</protein>
<reference evidence="4" key="1">
    <citation type="submission" date="2025-08" db="UniProtKB">
        <authorList>
            <consortium name="RefSeq"/>
        </authorList>
    </citation>
    <scope>IDENTIFICATION</scope>
</reference>
<dbReference type="AlphaFoldDB" id="A0A6P3XBG8"/>
<keyword evidence="1" id="KW-0472">Membrane</keyword>
<dbReference type="GeneID" id="106744948"/>
<dbReference type="OrthoDB" id="8191402at2759"/>
<dbReference type="Pfam" id="PF07898">
    <property type="entry name" value="DUF1676"/>
    <property type="match status" value="1"/>
</dbReference>
<evidence type="ECO:0000256" key="2">
    <source>
        <dbReference type="SAM" id="SignalP"/>
    </source>
</evidence>
<accession>A0A6P3XBG8</accession>
<keyword evidence="1" id="KW-0812">Transmembrane</keyword>
<organism evidence="3 4">
    <name type="scientific">Dinoponera quadriceps</name>
    <name type="common">South American ant</name>
    <dbReference type="NCBI Taxonomy" id="609295"/>
    <lineage>
        <taxon>Eukaryota</taxon>
        <taxon>Metazoa</taxon>
        <taxon>Ecdysozoa</taxon>
        <taxon>Arthropoda</taxon>
        <taxon>Hexapoda</taxon>
        <taxon>Insecta</taxon>
        <taxon>Pterygota</taxon>
        <taxon>Neoptera</taxon>
        <taxon>Endopterygota</taxon>
        <taxon>Hymenoptera</taxon>
        <taxon>Apocrita</taxon>
        <taxon>Aculeata</taxon>
        <taxon>Formicoidea</taxon>
        <taxon>Formicidae</taxon>
        <taxon>Ponerinae</taxon>
        <taxon>Ponerini</taxon>
        <taxon>Dinoponera</taxon>
    </lineage>
</organism>
<proteinExistence type="predicted"/>
<feature type="signal peptide" evidence="2">
    <location>
        <begin position="1"/>
        <end position="16"/>
    </location>
</feature>
<gene>
    <name evidence="4" type="primary">LOC106744948</name>
</gene>
<name>A0A6P3XBG8_DINQU</name>